<reference evidence="7" key="1">
    <citation type="journal article" date="2023" name="Access Microbiol">
        <title>De-novo genome assembly for Akanthomyces muscarius, a biocontrol agent of insect agricultural pests.</title>
        <authorList>
            <person name="Erdos Z."/>
            <person name="Studholme D.J."/>
            <person name="Raymond B."/>
            <person name="Sharma M."/>
        </authorList>
    </citation>
    <scope>NUCLEOTIDE SEQUENCE</scope>
    <source>
        <strain evidence="7">Ve6</strain>
    </source>
</reference>
<gene>
    <name evidence="7" type="ORF">LMH87_004510</name>
</gene>
<dbReference type="GO" id="GO:0006890">
    <property type="term" value="P:retrograde vesicle-mediated transport, Golgi to endoplasmic reticulum"/>
    <property type="evidence" value="ECO:0007669"/>
    <property type="project" value="InterPro"/>
</dbReference>
<keyword evidence="3" id="KW-0256">Endoplasmic reticulum</keyword>
<dbReference type="Pfam" id="PF08314">
    <property type="entry name" value="Sec39"/>
    <property type="match status" value="1"/>
</dbReference>
<dbReference type="EMBL" id="JAJHUN010000011">
    <property type="protein sequence ID" value="KAJ4145670.1"/>
    <property type="molecule type" value="Genomic_DNA"/>
</dbReference>
<proteinExistence type="predicted"/>
<dbReference type="GO" id="GO:0015031">
    <property type="term" value="P:protein transport"/>
    <property type="evidence" value="ECO:0007669"/>
    <property type="project" value="UniProtKB-KW"/>
</dbReference>
<dbReference type="Proteomes" id="UP001144673">
    <property type="component" value="Chromosome 2"/>
</dbReference>
<evidence type="ECO:0000256" key="5">
    <source>
        <dbReference type="SAM" id="SignalP"/>
    </source>
</evidence>
<keyword evidence="8" id="KW-1185">Reference proteome</keyword>
<feature type="chain" id="PRO_5040764594" description="Sec39 domain-containing protein" evidence="5">
    <location>
        <begin position="22"/>
        <end position="615"/>
    </location>
</feature>
<feature type="domain" description="Sec39" evidence="6">
    <location>
        <begin position="11"/>
        <end position="597"/>
    </location>
</feature>
<dbReference type="AlphaFoldDB" id="A0A9W8Q3W0"/>
<dbReference type="GO" id="GO:0005783">
    <property type="term" value="C:endoplasmic reticulum"/>
    <property type="evidence" value="ECO:0007669"/>
    <property type="project" value="UniProtKB-SubCell"/>
</dbReference>
<keyword evidence="4" id="KW-0653">Protein transport</keyword>
<evidence type="ECO:0000259" key="6">
    <source>
        <dbReference type="Pfam" id="PF08314"/>
    </source>
</evidence>
<organism evidence="7 8">
    <name type="scientific">Akanthomyces muscarius</name>
    <name type="common">Entomopathogenic fungus</name>
    <name type="synonym">Lecanicillium muscarium</name>
    <dbReference type="NCBI Taxonomy" id="2231603"/>
    <lineage>
        <taxon>Eukaryota</taxon>
        <taxon>Fungi</taxon>
        <taxon>Dikarya</taxon>
        <taxon>Ascomycota</taxon>
        <taxon>Pezizomycotina</taxon>
        <taxon>Sordariomycetes</taxon>
        <taxon>Hypocreomycetidae</taxon>
        <taxon>Hypocreales</taxon>
        <taxon>Cordycipitaceae</taxon>
        <taxon>Akanthomyces</taxon>
    </lineage>
</organism>
<evidence type="ECO:0000256" key="3">
    <source>
        <dbReference type="ARBA" id="ARBA00022824"/>
    </source>
</evidence>
<protein>
    <recommendedName>
        <fullName evidence="6">Sec39 domain-containing protein</fullName>
    </recommendedName>
</protein>
<dbReference type="RefSeq" id="XP_056049340.1">
    <property type="nucleotide sequence ID" value="XM_056195741.1"/>
</dbReference>
<keyword evidence="5" id="KW-0732">Signal</keyword>
<sequence>MGKELSPAKVLLLAALLAAQSDIGKLAFLTIQNAHVLRPEIILRVLLTYLPETAEPRTYTEFLRDLSAGQLRAQAEVELDTCSVDTLSDEAAIKKATKLRLISLRKQSYDLGNGTVDGLLHEFLFQRTYRINTEVGALSQLPELLQPFLDYCPPIKCWAASTVFPFVRRNCQNHINTSPRYTLSEFENLPDRTAAIYLLSQSTEGDGEATGRDLRELVAPWLHNDMRWKQETASEGSMELTCPGWEQVQDTMLSWATKSWASAVGALKHWNGPRDVYFGENIIMSLSEDRTQYLEKTYATTAVACVYSIPESSEEALRSSYQVCRATRKRLDKTESSTTLEEILSDFSLLPVFKTTLSGDAKMATCMRHDLLTTSNPLTSATPESLDLITALTISAYISTSFGVPWSVRKAGDLLFIGDEREQRSELSKLLRGLASQAPRDDDSYWQRSRDAIIWLSNWGYDAEITELSRHSCGPLGMVSREHIETEILKTLLSKSRYSLSRAIYGDAKNPPLARDKLQDAVYKSALNAFDNASNPNRTRGGLKKCDEIIHSLPAMLEKSSPSVKRVEALLKASHALSDYRLVLKQGEPFSPVVLRPTHACRSFWKWGLIWYTLA</sequence>
<evidence type="ECO:0000313" key="8">
    <source>
        <dbReference type="Proteomes" id="UP001144673"/>
    </source>
</evidence>
<keyword evidence="2" id="KW-0813">Transport</keyword>
<name>A0A9W8Q3W0_AKAMU</name>
<feature type="signal peptide" evidence="5">
    <location>
        <begin position="1"/>
        <end position="21"/>
    </location>
</feature>
<dbReference type="InterPro" id="IPR013244">
    <property type="entry name" value="Sec39_domain"/>
</dbReference>
<dbReference type="KEGG" id="amus:LMH87_004510"/>
<dbReference type="PANTHER" id="PTHR40787">
    <property type="entry name" value="SECRETED PROTEIN"/>
    <property type="match status" value="1"/>
</dbReference>
<evidence type="ECO:0000313" key="7">
    <source>
        <dbReference type="EMBL" id="KAJ4145670.1"/>
    </source>
</evidence>
<dbReference type="PANTHER" id="PTHR40787:SF3">
    <property type="entry name" value="PROTEIN TRANSPORT PROTEIN SEC39"/>
    <property type="match status" value="1"/>
</dbReference>
<accession>A0A9W8Q3W0</accession>
<evidence type="ECO:0000256" key="2">
    <source>
        <dbReference type="ARBA" id="ARBA00022448"/>
    </source>
</evidence>
<evidence type="ECO:0000256" key="1">
    <source>
        <dbReference type="ARBA" id="ARBA00004240"/>
    </source>
</evidence>
<dbReference type="GeneID" id="80891669"/>
<comment type="subcellular location">
    <subcellularLocation>
        <location evidence="1">Endoplasmic reticulum</location>
    </subcellularLocation>
</comment>
<evidence type="ECO:0000256" key="4">
    <source>
        <dbReference type="ARBA" id="ARBA00022927"/>
    </source>
</evidence>
<comment type="caution">
    <text evidence="7">The sequence shown here is derived from an EMBL/GenBank/DDBJ whole genome shotgun (WGS) entry which is preliminary data.</text>
</comment>